<dbReference type="Pfam" id="PF04879">
    <property type="entry name" value="Molybdop_Fe4S4"/>
    <property type="match status" value="1"/>
</dbReference>
<evidence type="ECO:0000256" key="8">
    <source>
        <dbReference type="ARBA" id="ARBA00023014"/>
    </source>
</evidence>
<keyword evidence="8" id="KW-0411">Iron-sulfur</keyword>
<dbReference type="Gene3D" id="3.40.50.740">
    <property type="match status" value="1"/>
</dbReference>
<evidence type="ECO:0000313" key="10">
    <source>
        <dbReference type="EMBL" id="GAI52644.1"/>
    </source>
</evidence>
<evidence type="ECO:0000256" key="3">
    <source>
        <dbReference type="ARBA" id="ARBA00010312"/>
    </source>
</evidence>
<feature type="domain" description="4Fe-4S Mo/W bis-MGD-type" evidence="9">
    <location>
        <begin position="2"/>
        <end position="58"/>
    </location>
</feature>
<evidence type="ECO:0000256" key="4">
    <source>
        <dbReference type="ARBA" id="ARBA00022485"/>
    </source>
</evidence>
<keyword evidence="5" id="KW-0479">Metal-binding</keyword>
<sequence length="155" mass="16918">MTDIIKSTCGLCQIGCGVLAHIKGGEVTKVEGDPDNPLNKGVLCAKGLASLEYLYHHDRLKHPLRRAGERGDGKWQQVSWDEALDAVANQLIKARDNYGAESVAFIHGAAKGLQESYLTRLAYAFGTPNVVWQGHICFSPRVLASMITYGFYAVP</sequence>
<comment type="subcellular location">
    <subcellularLocation>
        <location evidence="2">Cell envelope</location>
    </subcellularLocation>
</comment>
<protein>
    <recommendedName>
        <fullName evidence="9">4Fe-4S Mo/W bis-MGD-type domain-containing protein</fullName>
    </recommendedName>
</protein>
<dbReference type="AlphaFoldDB" id="X1RAN2"/>
<dbReference type="InterPro" id="IPR006963">
    <property type="entry name" value="Mopterin_OxRdtase_4Fe-4S_dom"/>
</dbReference>
<dbReference type="PANTHER" id="PTHR43598:SF5">
    <property type="entry name" value="DMSO REDUCTASE CHAIN A"/>
    <property type="match status" value="1"/>
</dbReference>
<accession>X1RAN2</accession>
<comment type="cofactor">
    <cofactor evidence="1">
        <name>[4Fe-4S] cluster</name>
        <dbReference type="ChEBI" id="CHEBI:49883"/>
    </cofactor>
</comment>
<gene>
    <name evidence="10" type="ORF">S06H3_58158</name>
</gene>
<dbReference type="InterPro" id="IPR006656">
    <property type="entry name" value="Mopterin_OxRdtase"/>
</dbReference>
<evidence type="ECO:0000256" key="5">
    <source>
        <dbReference type="ARBA" id="ARBA00022723"/>
    </source>
</evidence>
<dbReference type="Gene3D" id="2.20.25.90">
    <property type="entry name" value="ADC-like domains"/>
    <property type="match status" value="1"/>
</dbReference>
<keyword evidence="4" id="KW-0004">4Fe-4S</keyword>
<evidence type="ECO:0000259" key="9">
    <source>
        <dbReference type="PROSITE" id="PS51669"/>
    </source>
</evidence>
<dbReference type="SUPFAM" id="SSF53706">
    <property type="entry name" value="Formate dehydrogenase/DMSO reductase, domains 1-3"/>
    <property type="match status" value="1"/>
</dbReference>
<name>X1RAN2_9ZZZZ</name>
<dbReference type="GO" id="GO:0051539">
    <property type="term" value="F:4 iron, 4 sulfur cluster binding"/>
    <property type="evidence" value="ECO:0007669"/>
    <property type="project" value="UniProtKB-KW"/>
</dbReference>
<feature type="non-terminal residue" evidence="10">
    <location>
        <position position="155"/>
    </location>
</feature>
<comment type="caution">
    <text evidence="10">The sequence shown here is derived from an EMBL/GenBank/DDBJ whole genome shotgun (WGS) entry which is preliminary data.</text>
</comment>
<evidence type="ECO:0000256" key="6">
    <source>
        <dbReference type="ARBA" id="ARBA00023002"/>
    </source>
</evidence>
<dbReference type="Gene3D" id="3.40.228.10">
    <property type="entry name" value="Dimethylsulfoxide Reductase, domain 2"/>
    <property type="match status" value="1"/>
</dbReference>
<evidence type="ECO:0000256" key="2">
    <source>
        <dbReference type="ARBA" id="ARBA00004196"/>
    </source>
</evidence>
<reference evidence="10" key="1">
    <citation type="journal article" date="2014" name="Front. Microbiol.">
        <title>High frequency of phylogenetically diverse reductive dehalogenase-homologous genes in deep subseafloor sedimentary metagenomes.</title>
        <authorList>
            <person name="Kawai M."/>
            <person name="Futagami T."/>
            <person name="Toyoda A."/>
            <person name="Takaki Y."/>
            <person name="Nishi S."/>
            <person name="Hori S."/>
            <person name="Arai W."/>
            <person name="Tsubouchi T."/>
            <person name="Morono Y."/>
            <person name="Uchiyama I."/>
            <person name="Ito T."/>
            <person name="Fujiyama A."/>
            <person name="Inagaki F."/>
            <person name="Takami H."/>
        </authorList>
    </citation>
    <scope>NUCLEOTIDE SEQUENCE</scope>
    <source>
        <strain evidence="10">Expedition CK06-06</strain>
    </source>
</reference>
<evidence type="ECO:0000256" key="1">
    <source>
        <dbReference type="ARBA" id="ARBA00001966"/>
    </source>
</evidence>
<keyword evidence="6" id="KW-0560">Oxidoreductase</keyword>
<keyword evidence="7" id="KW-0408">Iron</keyword>
<dbReference type="Pfam" id="PF00384">
    <property type="entry name" value="Molybdopterin"/>
    <property type="match status" value="1"/>
</dbReference>
<organism evidence="10">
    <name type="scientific">marine sediment metagenome</name>
    <dbReference type="NCBI Taxonomy" id="412755"/>
    <lineage>
        <taxon>unclassified sequences</taxon>
        <taxon>metagenomes</taxon>
        <taxon>ecological metagenomes</taxon>
    </lineage>
</organism>
<dbReference type="EMBL" id="BARV01037620">
    <property type="protein sequence ID" value="GAI52644.1"/>
    <property type="molecule type" value="Genomic_DNA"/>
</dbReference>
<proteinExistence type="inferred from homology"/>
<comment type="similarity">
    <text evidence="3">Belongs to the prokaryotic molybdopterin-containing oxidoreductase family.</text>
</comment>
<dbReference type="PANTHER" id="PTHR43598">
    <property type="entry name" value="TUNGSTEN-CONTAINING FORMYLMETHANOFURAN DEHYDROGENASE 2 SUBUNIT B"/>
    <property type="match status" value="1"/>
</dbReference>
<dbReference type="GO" id="GO:0016491">
    <property type="term" value="F:oxidoreductase activity"/>
    <property type="evidence" value="ECO:0007669"/>
    <property type="project" value="UniProtKB-KW"/>
</dbReference>
<dbReference type="PROSITE" id="PS51669">
    <property type="entry name" value="4FE4S_MOW_BIS_MGD"/>
    <property type="match status" value="1"/>
</dbReference>
<dbReference type="SMART" id="SM00926">
    <property type="entry name" value="Molybdop_Fe4S4"/>
    <property type="match status" value="1"/>
</dbReference>
<evidence type="ECO:0000256" key="7">
    <source>
        <dbReference type="ARBA" id="ARBA00023004"/>
    </source>
</evidence>
<dbReference type="GO" id="GO:0030313">
    <property type="term" value="C:cell envelope"/>
    <property type="evidence" value="ECO:0007669"/>
    <property type="project" value="UniProtKB-SubCell"/>
</dbReference>
<dbReference type="GO" id="GO:0046872">
    <property type="term" value="F:metal ion binding"/>
    <property type="evidence" value="ECO:0007669"/>
    <property type="project" value="UniProtKB-KW"/>
</dbReference>